<protein>
    <submittedName>
        <fullName evidence="2">Uncharacterized protein</fullName>
    </submittedName>
</protein>
<name>A0A5B7HUE7_PORTR</name>
<evidence type="ECO:0000313" key="3">
    <source>
        <dbReference type="Proteomes" id="UP000324222"/>
    </source>
</evidence>
<accession>A0A5B7HUE7</accession>
<dbReference type="AlphaFoldDB" id="A0A5B7HUE7"/>
<feature type="compositionally biased region" description="Polar residues" evidence="1">
    <location>
        <begin position="1"/>
        <end position="42"/>
    </location>
</feature>
<proteinExistence type="predicted"/>
<dbReference type="EMBL" id="VSRR010043838">
    <property type="protein sequence ID" value="MPC76641.1"/>
    <property type="molecule type" value="Genomic_DNA"/>
</dbReference>
<keyword evidence="3" id="KW-1185">Reference proteome</keyword>
<evidence type="ECO:0000256" key="1">
    <source>
        <dbReference type="SAM" id="MobiDB-lite"/>
    </source>
</evidence>
<organism evidence="2 3">
    <name type="scientific">Portunus trituberculatus</name>
    <name type="common">Swimming crab</name>
    <name type="synonym">Neptunus trituberculatus</name>
    <dbReference type="NCBI Taxonomy" id="210409"/>
    <lineage>
        <taxon>Eukaryota</taxon>
        <taxon>Metazoa</taxon>
        <taxon>Ecdysozoa</taxon>
        <taxon>Arthropoda</taxon>
        <taxon>Crustacea</taxon>
        <taxon>Multicrustacea</taxon>
        <taxon>Malacostraca</taxon>
        <taxon>Eumalacostraca</taxon>
        <taxon>Eucarida</taxon>
        <taxon>Decapoda</taxon>
        <taxon>Pleocyemata</taxon>
        <taxon>Brachyura</taxon>
        <taxon>Eubrachyura</taxon>
        <taxon>Portunoidea</taxon>
        <taxon>Portunidae</taxon>
        <taxon>Portuninae</taxon>
        <taxon>Portunus</taxon>
    </lineage>
</organism>
<sequence>MSSQNAKESQHMSLNHATAVTQQRRCVQHNVPTPATPSSALGSTGGCAGNPLKWETSRRDRQGHTLTQE</sequence>
<evidence type="ECO:0000313" key="2">
    <source>
        <dbReference type="EMBL" id="MPC76641.1"/>
    </source>
</evidence>
<gene>
    <name evidence="2" type="ORF">E2C01_071059</name>
</gene>
<dbReference type="Proteomes" id="UP000324222">
    <property type="component" value="Unassembled WGS sequence"/>
</dbReference>
<feature type="region of interest" description="Disordered" evidence="1">
    <location>
        <begin position="1"/>
        <end position="69"/>
    </location>
</feature>
<comment type="caution">
    <text evidence="2">The sequence shown here is derived from an EMBL/GenBank/DDBJ whole genome shotgun (WGS) entry which is preliminary data.</text>
</comment>
<reference evidence="2 3" key="1">
    <citation type="submission" date="2019-05" db="EMBL/GenBank/DDBJ databases">
        <title>Another draft genome of Portunus trituberculatus and its Hox gene families provides insights of decapod evolution.</title>
        <authorList>
            <person name="Jeong J.-H."/>
            <person name="Song I."/>
            <person name="Kim S."/>
            <person name="Choi T."/>
            <person name="Kim D."/>
            <person name="Ryu S."/>
            <person name="Kim W."/>
        </authorList>
    </citation>
    <scope>NUCLEOTIDE SEQUENCE [LARGE SCALE GENOMIC DNA]</scope>
    <source>
        <tissue evidence="2">Muscle</tissue>
    </source>
</reference>